<keyword evidence="2" id="KW-1185">Reference proteome</keyword>
<dbReference type="Proteomes" id="UP001152519">
    <property type="component" value="Unassembled WGS sequence"/>
</dbReference>
<comment type="caution">
    <text evidence="1">The sequence shown here is derived from an EMBL/GenBank/DDBJ whole genome shotgun (WGS) entry which is preliminary data.</text>
</comment>
<evidence type="ECO:0008006" key="3">
    <source>
        <dbReference type="Google" id="ProtNLM"/>
    </source>
</evidence>
<gene>
    <name evidence="1" type="ORF">SCOCK_30220</name>
</gene>
<dbReference type="AlphaFoldDB" id="A0A9W4DP15"/>
<dbReference type="EMBL" id="CAJSLV010000059">
    <property type="protein sequence ID" value="CAG6394987.1"/>
    <property type="molecule type" value="Genomic_DNA"/>
</dbReference>
<name>A0A9W4DP15_9ACTN</name>
<organism evidence="1 2">
    <name type="scientific">Actinacidiphila cocklensis</name>
    <dbReference type="NCBI Taxonomy" id="887465"/>
    <lineage>
        <taxon>Bacteria</taxon>
        <taxon>Bacillati</taxon>
        <taxon>Actinomycetota</taxon>
        <taxon>Actinomycetes</taxon>
        <taxon>Kitasatosporales</taxon>
        <taxon>Streptomycetaceae</taxon>
        <taxon>Actinacidiphila</taxon>
    </lineage>
</organism>
<sequence>MAFVAVYDANVLYPSVLRDVLIRVAAAGLVQAKRTETILDETFRNLRANRPDLDAGRLERTRDAMKGAVRD</sequence>
<protein>
    <recommendedName>
        <fullName evidence="3">PIN domain-containing protein</fullName>
    </recommendedName>
</protein>
<evidence type="ECO:0000313" key="2">
    <source>
        <dbReference type="Proteomes" id="UP001152519"/>
    </source>
</evidence>
<dbReference type="RefSeq" id="WP_251491832.1">
    <property type="nucleotide sequence ID" value="NZ_CAJSLV010000059.1"/>
</dbReference>
<reference evidence="1" key="1">
    <citation type="submission" date="2021-05" db="EMBL/GenBank/DDBJ databases">
        <authorList>
            <person name="Arsene-Ploetze F."/>
        </authorList>
    </citation>
    <scope>NUCLEOTIDE SEQUENCE</scope>
    <source>
        <strain evidence="1">DSM 42138</strain>
    </source>
</reference>
<evidence type="ECO:0000313" key="1">
    <source>
        <dbReference type="EMBL" id="CAG6394987.1"/>
    </source>
</evidence>
<accession>A0A9W4DP15</accession>
<proteinExistence type="predicted"/>